<keyword evidence="3" id="KW-1185">Reference proteome</keyword>
<protein>
    <recommendedName>
        <fullName evidence="4">Mitochondrial protein</fullName>
    </recommendedName>
</protein>
<sequence length="71" mass="8177">MADCKSISKPTTAKPDTTPEASIAFSDPYFYRHLVGSLQYFTIMRPDLSFAVNRICQHMHDPQNQHFTMLK</sequence>
<dbReference type="OrthoDB" id="414945at2759"/>
<dbReference type="PANTHER" id="PTHR11439:SF450">
    <property type="entry name" value="REVERSE TRANSCRIPTASE TY1_COPIA-TYPE DOMAIN-CONTAINING PROTEIN"/>
    <property type="match status" value="1"/>
</dbReference>
<organism evidence="2 3">
    <name type="scientific">Dendrobium nobile</name>
    <name type="common">Orchid</name>
    <dbReference type="NCBI Taxonomy" id="94219"/>
    <lineage>
        <taxon>Eukaryota</taxon>
        <taxon>Viridiplantae</taxon>
        <taxon>Streptophyta</taxon>
        <taxon>Embryophyta</taxon>
        <taxon>Tracheophyta</taxon>
        <taxon>Spermatophyta</taxon>
        <taxon>Magnoliopsida</taxon>
        <taxon>Liliopsida</taxon>
        <taxon>Asparagales</taxon>
        <taxon>Orchidaceae</taxon>
        <taxon>Epidendroideae</taxon>
        <taxon>Malaxideae</taxon>
        <taxon>Dendrobiinae</taxon>
        <taxon>Dendrobium</taxon>
    </lineage>
</organism>
<gene>
    <name evidence="2" type="ORF">KFK09_028940</name>
</gene>
<feature type="region of interest" description="Disordered" evidence="1">
    <location>
        <begin position="1"/>
        <end position="21"/>
    </location>
</feature>
<proteinExistence type="predicted"/>
<comment type="caution">
    <text evidence="2">The sequence shown here is derived from an EMBL/GenBank/DDBJ whole genome shotgun (WGS) entry which is preliminary data.</text>
</comment>
<dbReference type="AlphaFoldDB" id="A0A8T3A4T9"/>
<dbReference type="EMBL" id="JAGYWB010000019">
    <property type="protein sequence ID" value="KAI0489099.1"/>
    <property type="molecule type" value="Genomic_DNA"/>
</dbReference>
<dbReference type="SMR" id="A0A8T3A4T9"/>
<name>A0A8T3A4T9_DENNO</name>
<evidence type="ECO:0000313" key="2">
    <source>
        <dbReference type="EMBL" id="KAI0489099.1"/>
    </source>
</evidence>
<evidence type="ECO:0000256" key="1">
    <source>
        <dbReference type="SAM" id="MobiDB-lite"/>
    </source>
</evidence>
<reference evidence="2" key="1">
    <citation type="journal article" date="2022" name="Front. Genet.">
        <title>Chromosome-Scale Assembly of the Dendrobium nobile Genome Provides Insights Into the Molecular Mechanism of the Biosynthesis of the Medicinal Active Ingredient of Dendrobium.</title>
        <authorList>
            <person name="Xu Q."/>
            <person name="Niu S.-C."/>
            <person name="Li K.-L."/>
            <person name="Zheng P.-J."/>
            <person name="Zhang X.-J."/>
            <person name="Jia Y."/>
            <person name="Liu Y."/>
            <person name="Niu Y.-X."/>
            <person name="Yu L.-H."/>
            <person name="Chen D.-F."/>
            <person name="Zhang G.-Q."/>
        </authorList>
    </citation>
    <scope>NUCLEOTIDE SEQUENCE</scope>
    <source>
        <tissue evidence="2">Leaf</tissue>
    </source>
</reference>
<dbReference type="PANTHER" id="PTHR11439">
    <property type="entry name" value="GAG-POL-RELATED RETROTRANSPOSON"/>
    <property type="match status" value="1"/>
</dbReference>
<evidence type="ECO:0000313" key="3">
    <source>
        <dbReference type="Proteomes" id="UP000829196"/>
    </source>
</evidence>
<accession>A0A8T3A4T9</accession>
<dbReference type="Proteomes" id="UP000829196">
    <property type="component" value="Unassembled WGS sequence"/>
</dbReference>
<evidence type="ECO:0008006" key="4">
    <source>
        <dbReference type="Google" id="ProtNLM"/>
    </source>
</evidence>